<proteinExistence type="predicted"/>
<evidence type="ECO:0000313" key="1">
    <source>
        <dbReference type="EMBL" id="KAL3283940.1"/>
    </source>
</evidence>
<reference evidence="1 2" key="1">
    <citation type="journal article" date="2021" name="BMC Biol.">
        <title>Horizontally acquired antibacterial genes associated with adaptive radiation of ladybird beetles.</title>
        <authorList>
            <person name="Li H.S."/>
            <person name="Tang X.F."/>
            <person name="Huang Y.H."/>
            <person name="Xu Z.Y."/>
            <person name="Chen M.L."/>
            <person name="Du X.Y."/>
            <person name="Qiu B.Y."/>
            <person name="Chen P.T."/>
            <person name="Zhang W."/>
            <person name="Slipinski A."/>
            <person name="Escalona H.E."/>
            <person name="Waterhouse R.M."/>
            <person name="Zwick A."/>
            <person name="Pang H."/>
        </authorList>
    </citation>
    <scope>NUCLEOTIDE SEQUENCE [LARGE SCALE GENOMIC DNA]</scope>
    <source>
        <strain evidence="1">SYSU2018</strain>
    </source>
</reference>
<dbReference type="SUPFAM" id="SSF103032">
    <property type="entry name" value="Hypothetical protein YwqG"/>
    <property type="match status" value="1"/>
</dbReference>
<dbReference type="PANTHER" id="PTHR36436:SF6">
    <property type="entry name" value="SLL5081 PROTEIN"/>
    <property type="match status" value="1"/>
</dbReference>
<sequence length="204" mass="23538">MEAPEIPEKFNQYAEEIKATIKDTVSFKLKPAKDLKIWQSKVGGIPYLPIEEKYPYNNSGVPLQFLIQINFSETPPLPGFPENGILEFYIDSSDGLMGLDFDNPTQQNGFRVLYFNNVDTDESKLHADLESIRSQVQFTSPVSKESEYSIEFCLAKQFITRYDYRFLNLSFGRHCDLIDEYDNIFLPSGHRLESVRSKRNSLIV</sequence>
<dbReference type="AlphaFoldDB" id="A0ABD2P0A1"/>
<keyword evidence="2" id="KW-1185">Reference proteome</keyword>
<gene>
    <name evidence="1" type="ORF">HHI36_018108</name>
</gene>
<name>A0ABD2P0A1_9CUCU</name>
<protein>
    <recommendedName>
        <fullName evidence="3">DUF1963 domain-containing protein</fullName>
    </recommendedName>
</protein>
<evidence type="ECO:0008006" key="3">
    <source>
        <dbReference type="Google" id="ProtNLM"/>
    </source>
</evidence>
<dbReference type="Proteomes" id="UP001516400">
    <property type="component" value="Unassembled WGS sequence"/>
</dbReference>
<dbReference type="Pfam" id="PF09234">
    <property type="entry name" value="DUF1963"/>
    <property type="match status" value="1"/>
</dbReference>
<evidence type="ECO:0000313" key="2">
    <source>
        <dbReference type="Proteomes" id="UP001516400"/>
    </source>
</evidence>
<dbReference type="PANTHER" id="PTHR36436">
    <property type="entry name" value="SLL5081 PROTEIN"/>
    <property type="match status" value="1"/>
</dbReference>
<dbReference type="EMBL" id="JABFTP020000165">
    <property type="protein sequence ID" value="KAL3283940.1"/>
    <property type="molecule type" value="Genomic_DNA"/>
</dbReference>
<dbReference type="InterPro" id="IPR035948">
    <property type="entry name" value="YwqG-like_sf"/>
</dbReference>
<dbReference type="Gene3D" id="2.30.320.10">
    <property type="entry name" value="YwqG-like"/>
    <property type="match status" value="1"/>
</dbReference>
<organism evidence="1 2">
    <name type="scientific">Cryptolaemus montrouzieri</name>
    <dbReference type="NCBI Taxonomy" id="559131"/>
    <lineage>
        <taxon>Eukaryota</taxon>
        <taxon>Metazoa</taxon>
        <taxon>Ecdysozoa</taxon>
        <taxon>Arthropoda</taxon>
        <taxon>Hexapoda</taxon>
        <taxon>Insecta</taxon>
        <taxon>Pterygota</taxon>
        <taxon>Neoptera</taxon>
        <taxon>Endopterygota</taxon>
        <taxon>Coleoptera</taxon>
        <taxon>Polyphaga</taxon>
        <taxon>Cucujiformia</taxon>
        <taxon>Coccinelloidea</taxon>
        <taxon>Coccinellidae</taxon>
        <taxon>Scymninae</taxon>
        <taxon>Scymnini</taxon>
        <taxon>Cryptolaemus</taxon>
    </lineage>
</organism>
<accession>A0ABD2P0A1</accession>
<dbReference type="InterPro" id="IPR015315">
    <property type="entry name" value="DUF1963"/>
</dbReference>
<comment type="caution">
    <text evidence="1">The sequence shown here is derived from an EMBL/GenBank/DDBJ whole genome shotgun (WGS) entry which is preliminary data.</text>
</comment>